<dbReference type="GO" id="GO:0008525">
    <property type="term" value="F:phosphatidylcholine transporter activity"/>
    <property type="evidence" value="ECO:0007669"/>
    <property type="project" value="TreeGrafter"/>
</dbReference>
<protein>
    <recommendedName>
        <fullName evidence="1">Phosphatidylinositol transfer protein N-terminal domain-containing protein</fullName>
    </recommendedName>
</protein>
<dbReference type="PRINTS" id="PR00391">
    <property type="entry name" value="PITRANSFER"/>
</dbReference>
<evidence type="ECO:0000313" key="2">
    <source>
        <dbReference type="EMBL" id="KAK8741071.1"/>
    </source>
</evidence>
<dbReference type="InterPro" id="IPR001666">
    <property type="entry name" value="PI_transfer"/>
</dbReference>
<accession>A0AAW0X9L9</accession>
<dbReference type="Gene3D" id="3.30.530.20">
    <property type="match status" value="1"/>
</dbReference>
<organism evidence="2 3">
    <name type="scientific">Cherax quadricarinatus</name>
    <name type="common">Australian red claw crayfish</name>
    <dbReference type="NCBI Taxonomy" id="27406"/>
    <lineage>
        <taxon>Eukaryota</taxon>
        <taxon>Metazoa</taxon>
        <taxon>Ecdysozoa</taxon>
        <taxon>Arthropoda</taxon>
        <taxon>Crustacea</taxon>
        <taxon>Multicrustacea</taxon>
        <taxon>Malacostraca</taxon>
        <taxon>Eumalacostraca</taxon>
        <taxon>Eucarida</taxon>
        <taxon>Decapoda</taxon>
        <taxon>Pleocyemata</taxon>
        <taxon>Astacidea</taxon>
        <taxon>Parastacoidea</taxon>
        <taxon>Parastacidae</taxon>
        <taxon>Cherax</taxon>
    </lineage>
</organism>
<dbReference type="GO" id="GO:0008526">
    <property type="term" value="F:phosphatidylinositol transfer activity"/>
    <property type="evidence" value="ECO:0007669"/>
    <property type="project" value="TreeGrafter"/>
</dbReference>
<dbReference type="PANTHER" id="PTHR10658">
    <property type="entry name" value="PHOSPHATIDYLINOSITOL TRANSFER PROTEIN"/>
    <property type="match status" value="1"/>
</dbReference>
<keyword evidence="3" id="KW-1185">Reference proteome</keyword>
<dbReference type="GO" id="GO:0035091">
    <property type="term" value="F:phosphatidylinositol binding"/>
    <property type="evidence" value="ECO:0007669"/>
    <property type="project" value="TreeGrafter"/>
</dbReference>
<comment type="caution">
    <text evidence="2">The sequence shown here is derived from an EMBL/GenBank/DDBJ whole genome shotgun (WGS) entry which is preliminary data.</text>
</comment>
<dbReference type="GO" id="GO:0031210">
    <property type="term" value="F:phosphatidylcholine binding"/>
    <property type="evidence" value="ECO:0007669"/>
    <property type="project" value="TreeGrafter"/>
</dbReference>
<evidence type="ECO:0000259" key="1">
    <source>
        <dbReference type="Pfam" id="PF02121"/>
    </source>
</evidence>
<sequence length="268" mass="31499">MLIKEFRVPLPLTVEEYHLAQLWAVAEASKRETGGGEGIEVITNEHFTDYPLMAGRYISGQYTYKIFHLKHKVPSFIRLLAPEGALEVHEKSWNAYPYSKTLYCNPYMKDDFLISVETVHAADRGNTENIHGLMRSKWREVEVVMVDIANDPVSAADYHPDEDPTKYISKKTGRGPLRDPYWWLQSEPVMTCYKLVSCEFRWFGIQARVERYIQDFERRIITNFHRQVFCWMDEWYGLTMEDIRCIEDLTKKELDQQRREGTVRGTLG</sequence>
<evidence type="ECO:0000313" key="3">
    <source>
        <dbReference type="Proteomes" id="UP001445076"/>
    </source>
</evidence>
<dbReference type="InterPro" id="IPR055261">
    <property type="entry name" value="PI_transfer_N"/>
</dbReference>
<dbReference type="FunFam" id="3.30.530.20:FF:000025">
    <property type="entry name" value="Phosphatidylinositol transfer protein beta"/>
    <property type="match status" value="1"/>
</dbReference>
<proteinExistence type="predicted"/>
<dbReference type="Pfam" id="PF02121">
    <property type="entry name" value="IP_trans"/>
    <property type="match status" value="1"/>
</dbReference>
<dbReference type="PANTHER" id="PTHR10658:SF11">
    <property type="entry name" value="VIBRATOR, ISOFORM B"/>
    <property type="match status" value="1"/>
</dbReference>
<dbReference type="SUPFAM" id="SSF55961">
    <property type="entry name" value="Bet v1-like"/>
    <property type="match status" value="1"/>
</dbReference>
<dbReference type="EMBL" id="JARKIK010000031">
    <property type="protein sequence ID" value="KAK8741071.1"/>
    <property type="molecule type" value="Genomic_DNA"/>
</dbReference>
<dbReference type="GO" id="GO:0005737">
    <property type="term" value="C:cytoplasm"/>
    <property type="evidence" value="ECO:0007669"/>
    <property type="project" value="TreeGrafter"/>
</dbReference>
<feature type="domain" description="Phosphatidylinositol transfer protein N-terminal" evidence="1">
    <location>
        <begin position="1"/>
        <end position="251"/>
    </location>
</feature>
<dbReference type="Proteomes" id="UP001445076">
    <property type="component" value="Unassembled WGS sequence"/>
</dbReference>
<name>A0AAW0X9L9_CHEQU</name>
<dbReference type="InterPro" id="IPR023393">
    <property type="entry name" value="START-like_dom_sf"/>
</dbReference>
<reference evidence="2 3" key="1">
    <citation type="journal article" date="2024" name="BMC Genomics">
        <title>Genome assembly of redclaw crayfish (Cherax quadricarinatus) provides insights into its immune adaptation and hypoxia tolerance.</title>
        <authorList>
            <person name="Liu Z."/>
            <person name="Zheng J."/>
            <person name="Li H."/>
            <person name="Fang K."/>
            <person name="Wang S."/>
            <person name="He J."/>
            <person name="Zhou D."/>
            <person name="Weng S."/>
            <person name="Chi M."/>
            <person name="Gu Z."/>
            <person name="He J."/>
            <person name="Li F."/>
            <person name="Wang M."/>
        </authorList>
    </citation>
    <scope>NUCLEOTIDE SEQUENCE [LARGE SCALE GENOMIC DNA]</scope>
    <source>
        <strain evidence="2">ZL_2023a</strain>
    </source>
</reference>
<dbReference type="AlphaFoldDB" id="A0AAW0X9L9"/>
<gene>
    <name evidence="2" type="ORF">OTU49_002479</name>
</gene>